<reference evidence="3 4" key="1">
    <citation type="submission" date="2015-03" db="EMBL/GenBank/DDBJ databases">
        <authorList>
            <consortium name="Pathogen Informatics"/>
        </authorList>
    </citation>
    <scope>NUCLEOTIDE SEQUENCE [LARGE SCALE GENOMIC DNA]</scope>
    <source>
        <strain evidence="1 4">Bir 185</strain>
        <strain evidence="3">N09902308</strain>
    </source>
</reference>
<dbReference type="EMBL" id="CNFT01002362">
    <property type="protein sequence ID" value="CKU19793.1"/>
    <property type="molecule type" value="Genomic_DNA"/>
</dbReference>
<dbReference type="Proteomes" id="UP000050164">
    <property type="component" value="Unassembled WGS sequence"/>
</dbReference>
<dbReference type="AlphaFoldDB" id="A0A655ATF9"/>
<sequence length="66" mass="6806">MTCPGTPTTTALGGTGLTTTALAPIRLSSPILIGPRTLAPAPMITRSPTVGWRFPPTMPLPPRVTP</sequence>
<dbReference type="EMBL" id="CSBK01003373">
    <property type="protein sequence ID" value="CPA85437.1"/>
    <property type="molecule type" value="Genomic_DNA"/>
</dbReference>
<organism evidence="1 4">
    <name type="scientific">Mycobacterium tuberculosis</name>
    <dbReference type="NCBI Taxonomy" id="1773"/>
    <lineage>
        <taxon>Bacteria</taxon>
        <taxon>Bacillati</taxon>
        <taxon>Actinomycetota</taxon>
        <taxon>Actinomycetes</taxon>
        <taxon>Mycobacteriales</taxon>
        <taxon>Mycobacteriaceae</taxon>
        <taxon>Mycobacterium</taxon>
        <taxon>Mycobacterium tuberculosis complex</taxon>
    </lineage>
</organism>
<proteinExistence type="predicted"/>
<accession>A0A655ATF9</accession>
<dbReference type="Proteomes" id="UP000039021">
    <property type="component" value="Unassembled WGS sequence"/>
</dbReference>
<gene>
    <name evidence="2" type="ORF">ERS007739_04896</name>
    <name evidence="1" type="ORF">ERS027659_05104</name>
</gene>
<evidence type="ECO:0000313" key="2">
    <source>
        <dbReference type="EMBL" id="CPA85437.1"/>
    </source>
</evidence>
<evidence type="ECO:0000313" key="4">
    <source>
        <dbReference type="Proteomes" id="UP000050164"/>
    </source>
</evidence>
<evidence type="ECO:0000313" key="1">
    <source>
        <dbReference type="EMBL" id="CKU19793.1"/>
    </source>
</evidence>
<reference evidence="2" key="2">
    <citation type="submission" date="2015-03" db="EMBL/GenBank/DDBJ databases">
        <authorList>
            <consortium name="Pathogen Informatics"/>
            <person name="Murphy D."/>
        </authorList>
    </citation>
    <scope>NUCLEOTIDE SEQUENCE</scope>
    <source>
        <strain evidence="2">N09902308</strain>
    </source>
</reference>
<evidence type="ECO:0000313" key="3">
    <source>
        <dbReference type="Proteomes" id="UP000039021"/>
    </source>
</evidence>
<protein>
    <submittedName>
        <fullName evidence="1">Uncharacterized protein</fullName>
    </submittedName>
</protein>
<name>A0A655ATF9_MYCTX</name>